<dbReference type="PROSITE" id="PS51012">
    <property type="entry name" value="ABC_TM2"/>
    <property type="match status" value="1"/>
</dbReference>
<feature type="domain" description="ABC transmembrane type-2" evidence="6">
    <location>
        <begin position="30"/>
        <end position="257"/>
    </location>
</feature>
<comment type="subcellular location">
    <subcellularLocation>
        <location evidence="5">Cell membrane</location>
        <topology evidence="5">Multi-pass membrane protein</topology>
    </subcellularLocation>
    <subcellularLocation>
        <location evidence="1">Membrane</location>
        <topology evidence="1">Multi-pass membrane protein</topology>
    </subcellularLocation>
</comment>
<dbReference type="InterPro" id="IPR013525">
    <property type="entry name" value="ABC2_TM"/>
</dbReference>
<evidence type="ECO:0000256" key="4">
    <source>
        <dbReference type="ARBA" id="ARBA00023136"/>
    </source>
</evidence>
<keyword evidence="5" id="KW-1003">Cell membrane</keyword>
<feature type="transmembrane region" description="Helical" evidence="5">
    <location>
        <begin position="40"/>
        <end position="62"/>
    </location>
</feature>
<dbReference type="PIRSF" id="PIRSF006648">
    <property type="entry name" value="DrrB"/>
    <property type="match status" value="1"/>
</dbReference>
<feature type="transmembrane region" description="Helical" evidence="5">
    <location>
        <begin position="233"/>
        <end position="254"/>
    </location>
</feature>
<dbReference type="InterPro" id="IPR047817">
    <property type="entry name" value="ABC2_TM_bact-type"/>
</dbReference>
<keyword evidence="8" id="KW-1185">Reference proteome</keyword>
<proteinExistence type="inferred from homology"/>
<evidence type="ECO:0000256" key="3">
    <source>
        <dbReference type="ARBA" id="ARBA00022989"/>
    </source>
</evidence>
<keyword evidence="3 5" id="KW-1133">Transmembrane helix</keyword>
<evidence type="ECO:0000256" key="5">
    <source>
        <dbReference type="RuleBase" id="RU361157"/>
    </source>
</evidence>
<protein>
    <recommendedName>
        <fullName evidence="5">Transport permease protein</fullName>
    </recommendedName>
</protein>
<accession>A0ABW1TF00</accession>
<dbReference type="Proteomes" id="UP001596283">
    <property type="component" value="Unassembled WGS sequence"/>
</dbReference>
<gene>
    <name evidence="7" type="ORF">ACFP1C_06250</name>
</gene>
<evidence type="ECO:0000256" key="1">
    <source>
        <dbReference type="ARBA" id="ARBA00004141"/>
    </source>
</evidence>
<dbReference type="Pfam" id="PF01061">
    <property type="entry name" value="ABC2_membrane"/>
    <property type="match status" value="1"/>
</dbReference>
<dbReference type="PANTHER" id="PTHR43229">
    <property type="entry name" value="NODULATION PROTEIN J"/>
    <property type="match status" value="1"/>
</dbReference>
<dbReference type="InterPro" id="IPR051784">
    <property type="entry name" value="Nod_factor_ABC_transporter"/>
</dbReference>
<feature type="transmembrane region" description="Helical" evidence="5">
    <location>
        <begin position="180"/>
        <end position="199"/>
    </location>
</feature>
<comment type="similarity">
    <text evidence="5">Belongs to the ABC-2 integral membrane protein family.</text>
</comment>
<dbReference type="RefSeq" id="WP_125686336.1">
    <property type="nucleotide sequence ID" value="NZ_JBHSSI010000034.1"/>
</dbReference>
<evidence type="ECO:0000313" key="7">
    <source>
        <dbReference type="EMBL" id="MFC6260548.1"/>
    </source>
</evidence>
<evidence type="ECO:0000313" key="8">
    <source>
        <dbReference type="Proteomes" id="UP001596283"/>
    </source>
</evidence>
<organism evidence="7 8">
    <name type="scientific">Levilactobacillus fujinensis</name>
    <dbReference type="NCBI Taxonomy" id="2486024"/>
    <lineage>
        <taxon>Bacteria</taxon>
        <taxon>Bacillati</taxon>
        <taxon>Bacillota</taxon>
        <taxon>Bacilli</taxon>
        <taxon>Lactobacillales</taxon>
        <taxon>Lactobacillaceae</taxon>
        <taxon>Levilactobacillus</taxon>
    </lineage>
</organism>
<keyword evidence="2 5" id="KW-0812">Transmembrane</keyword>
<name>A0ABW1TF00_9LACO</name>
<feature type="transmembrane region" description="Helical" evidence="5">
    <location>
        <begin position="117"/>
        <end position="135"/>
    </location>
</feature>
<dbReference type="PANTHER" id="PTHR43229:SF2">
    <property type="entry name" value="NODULATION PROTEIN J"/>
    <property type="match status" value="1"/>
</dbReference>
<comment type="caution">
    <text evidence="5">Lacks conserved residue(s) required for the propagation of feature annotation.</text>
</comment>
<keyword evidence="5" id="KW-0813">Transport</keyword>
<dbReference type="InterPro" id="IPR000412">
    <property type="entry name" value="ABC_2_transport"/>
</dbReference>
<sequence>MDIQTHGGNVIMNTATMAYRNLLKTIHNPDNFMDVVIQPVLFMLMFGYLFGGAIAGGVQAYLPTIVPGILMQTMLSAGSGSGAQIREDLDSGVFDRFKSLPMAHIAPLAGQLFADSLRLLIATITSLTTGYLMGWRPAVGFGWVVAIGLLAIFTGWALSWIFALLGLLMKSAGAVQSASLMTMLVLSFMSNAFVPLRSLTKPLQVVARLNPVTYVITAIRQILATGSWTHESLLVVVVDVVVVAVFAPLAVWAYDRN</sequence>
<evidence type="ECO:0000259" key="6">
    <source>
        <dbReference type="PROSITE" id="PS51012"/>
    </source>
</evidence>
<dbReference type="EMBL" id="JBHSSI010000034">
    <property type="protein sequence ID" value="MFC6260548.1"/>
    <property type="molecule type" value="Genomic_DNA"/>
</dbReference>
<feature type="transmembrane region" description="Helical" evidence="5">
    <location>
        <begin position="141"/>
        <end position="168"/>
    </location>
</feature>
<reference evidence="8" key="1">
    <citation type="journal article" date="2019" name="Int. J. Syst. Evol. Microbiol.">
        <title>The Global Catalogue of Microorganisms (GCM) 10K type strain sequencing project: providing services to taxonomists for standard genome sequencing and annotation.</title>
        <authorList>
            <consortium name="The Broad Institute Genomics Platform"/>
            <consortium name="The Broad Institute Genome Sequencing Center for Infectious Disease"/>
            <person name="Wu L."/>
            <person name="Ma J."/>
        </authorList>
    </citation>
    <scope>NUCLEOTIDE SEQUENCE [LARGE SCALE GENOMIC DNA]</scope>
    <source>
        <strain evidence="8">CCM 8908</strain>
    </source>
</reference>
<evidence type="ECO:0000256" key="2">
    <source>
        <dbReference type="ARBA" id="ARBA00022692"/>
    </source>
</evidence>
<comment type="caution">
    <text evidence="7">The sequence shown here is derived from an EMBL/GenBank/DDBJ whole genome shotgun (WGS) entry which is preliminary data.</text>
</comment>
<keyword evidence="4 5" id="KW-0472">Membrane</keyword>